<feature type="DNA-binding region" description="H-T-H motif" evidence="4">
    <location>
        <begin position="43"/>
        <end position="62"/>
    </location>
</feature>
<keyword evidence="3" id="KW-0804">Transcription</keyword>
<accession>A0A4U7N1H8</accession>
<dbReference type="InterPro" id="IPR050109">
    <property type="entry name" value="HTH-type_TetR-like_transc_reg"/>
</dbReference>
<dbReference type="SUPFAM" id="SSF48498">
    <property type="entry name" value="Tetracyclin repressor-like, C-terminal domain"/>
    <property type="match status" value="1"/>
</dbReference>
<dbReference type="InterPro" id="IPR036271">
    <property type="entry name" value="Tet_transcr_reg_TetR-rel_C_sf"/>
</dbReference>
<evidence type="ECO:0000256" key="1">
    <source>
        <dbReference type="ARBA" id="ARBA00023015"/>
    </source>
</evidence>
<dbReference type="RefSeq" id="WP_138016603.1">
    <property type="nucleotide sequence ID" value="NZ_SULI01000014.1"/>
</dbReference>
<evidence type="ECO:0000259" key="6">
    <source>
        <dbReference type="PROSITE" id="PS50977"/>
    </source>
</evidence>
<dbReference type="InterPro" id="IPR001647">
    <property type="entry name" value="HTH_TetR"/>
</dbReference>
<dbReference type="GO" id="GO:0000976">
    <property type="term" value="F:transcription cis-regulatory region binding"/>
    <property type="evidence" value="ECO:0007669"/>
    <property type="project" value="TreeGrafter"/>
</dbReference>
<gene>
    <name evidence="7" type="ORF">FAP39_11785</name>
</gene>
<evidence type="ECO:0000256" key="3">
    <source>
        <dbReference type="ARBA" id="ARBA00023163"/>
    </source>
</evidence>
<dbReference type="PANTHER" id="PTHR30055">
    <property type="entry name" value="HTH-TYPE TRANSCRIPTIONAL REGULATOR RUTR"/>
    <property type="match status" value="1"/>
</dbReference>
<name>A0A4U7N1H8_9RHOB</name>
<dbReference type="Pfam" id="PF17939">
    <property type="entry name" value="TetR_C_30"/>
    <property type="match status" value="1"/>
</dbReference>
<feature type="compositionally biased region" description="Basic and acidic residues" evidence="5">
    <location>
        <begin position="1"/>
        <end position="11"/>
    </location>
</feature>
<evidence type="ECO:0000256" key="2">
    <source>
        <dbReference type="ARBA" id="ARBA00023125"/>
    </source>
</evidence>
<comment type="caution">
    <text evidence="7">The sequence shown here is derived from an EMBL/GenBank/DDBJ whole genome shotgun (WGS) entry which is preliminary data.</text>
</comment>
<keyword evidence="2 4" id="KW-0238">DNA-binding</keyword>
<dbReference type="Gene3D" id="1.10.357.10">
    <property type="entry name" value="Tetracycline Repressor, domain 2"/>
    <property type="match status" value="1"/>
</dbReference>
<dbReference type="OrthoDB" id="2356263at2"/>
<dbReference type="PROSITE" id="PS50977">
    <property type="entry name" value="HTH_TETR_2"/>
    <property type="match status" value="1"/>
</dbReference>
<dbReference type="GO" id="GO:0003700">
    <property type="term" value="F:DNA-binding transcription factor activity"/>
    <property type="evidence" value="ECO:0007669"/>
    <property type="project" value="TreeGrafter"/>
</dbReference>
<dbReference type="InterPro" id="IPR009057">
    <property type="entry name" value="Homeodomain-like_sf"/>
</dbReference>
<keyword evidence="1" id="KW-0805">Transcription regulation</keyword>
<evidence type="ECO:0000313" key="8">
    <source>
        <dbReference type="Proteomes" id="UP000306575"/>
    </source>
</evidence>
<proteinExistence type="predicted"/>
<dbReference type="AlphaFoldDB" id="A0A4U7N1H8"/>
<dbReference type="PANTHER" id="PTHR30055:SF234">
    <property type="entry name" value="HTH-TYPE TRANSCRIPTIONAL REGULATOR BETI"/>
    <property type="match status" value="1"/>
</dbReference>
<dbReference type="Pfam" id="PF00440">
    <property type="entry name" value="TetR_N"/>
    <property type="match status" value="1"/>
</dbReference>
<sequence length="223" mass="24315">MSIEIPKEKQRQRAPSKRSLETRGRIFDSAERLFAERGFEGASVRDIAKEANVPAGLVTHHGGPKEALFCYVVSRRAEELAAARINALNARKELGPLTLHAILDCFFAPYLEKAETGGPQWLSYARLVAHVSADPRWRDLAAICFDPTAKIFIDEIAALYPQAARQTIAAGLVYSVSAMLALVTSRWRVAALGDPRPDAASHLDELITFCAAGIEAANTTRAS</sequence>
<evidence type="ECO:0000256" key="5">
    <source>
        <dbReference type="SAM" id="MobiDB-lite"/>
    </source>
</evidence>
<evidence type="ECO:0000313" key="7">
    <source>
        <dbReference type="EMBL" id="TKZ19273.1"/>
    </source>
</evidence>
<protein>
    <submittedName>
        <fullName evidence="7">TetR/AcrR family transcriptional regulator</fullName>
    </submittedName>
</protein>
<dbReference type="SUPFAM" id="SSF46689">
    <property type="entry name" value="Homeodomain-like"/>
    <property type="match status" value="1"/>
</dbReference>
<feature type="domain" description="HTH tetR-type" evidence="6">
    <location>
        <begin position="20"/>
        <end position="80"/>
    </location>
</feature>
<dbReference type="PRINTS" id="PR00455">
    <property type="entry name" value="HTHTETR"/>
</dbReference>
<evidence type="ECO:0000256" key="4">
    <source>
        <dbReference type="PROSITE-ProRule" id="PRU00335"/>
    </source>
</evidence>
<reference evidence="7 8" key="1">
    <citation type="submission" date="2019-04" db="EMBL/GenBank/DDBJ databases">
        <title>Genome sequence of Pelagicola litoralis CL-ES2.</title>
        <authorList>
            <person name="Cao J."/>
        </authorList>
    </citation>
    <scope>NUCLEOTIDE SEQUENCE [LARGE SCALE GENOMIC DNA]</scope>
    <source>
        <strain evidence="7 8">CL-ES2</strain>
    </source>
</reference>
<dbReference type="Proteomes" id="UP000306575">
    <property type="component" value="Unassembled WGS sequence"/>
</dbReference>
<keyword evidence="8" id="KW-1185">Reference proteome</keyword>
<dbReference type="EMBL" id="SULI01000014">
    <property type="protein sequence ID" value="TKZ19273.1"/>
    <property type="molecule type" value="Genomic_DNA"/>
</dbReference>
<dbReference type="InterPro" id="IPR041586">
    <property type="entry name" value="PsrA_TetR_C"/>
</dbReference>
<feature type="region of interest" description="Disordered" evidence="5">
    <location>
        <begin position="1"/>
        <end position="20"/>
    </location>
</feature>
<organism evidence="7 8">
    <name type="scientific">Shimia litoralis</name>
    <dbReference type="NCBI Taxonomy" id="420403"/>
    <lineage>
        <taxon>Bacteria</taxon>
        <taxon>Pseudomonadati</taxon>
        <taxon>Pseudomonadota</taxon>
        <taxon>Alphaproteobacteria</taxon>
        <taxon>Rhodobacterales</taxon>
        <taxon>Roseobacteraceae</taxon>
    </lineage>
</organism>